<dbReference type="InterPro" id="IPR024079">
    <property type="entry name" value="MetalloPept_cat_dom_sf"/>
</dbReference>
<evidence type="ECO:0000259" key="9">
    <source>
        <dbReference type="Pfam" id="PF05572"/>
    </source>
</evidence>
<dbReference type="Gene3D" id="3.40.390.10">
    <property type="entry name" value="Collagenase (Catalytic Domain)"/>
    <property type="match status" value="1"/>
</dbReference>
<keyword evidence="8" id="KW-1015">Disulfide bond</keyword>
<evidence type="ECO:0000313" key="12">
    <source>
        <dbReference type="Proteomes" id="UP000239590"/>
    </source>
</evidence>
<evidence type="ECO:0000256" key="2">
    <source>
        <dbReference type="ARBA" id="ARBA00022670"/>
    </source>
</evidence>
<keyword evidence="7" id="KW-0482">Metalloprotease</keyword>
<dbReference type="GO" id="GO:0046872">
    <property type="term" value="F:metal ion binding"/>
    <property type="evidence" value="ECO:0007669"/>
    <property type="project" value="UniProtKB-KW"/>
</dbReference>
<name>A0A2S7IMC9_9BACT</name>
<keyword evidence="6" id="KW-0862">Zinc</keyword>
<dbReference type="SUPFAM" id="SSF55486">
    <property type="entry name" value="Metalloproteases ('zincins'), catalytic domain"/>
    <property type="match status" value="1"/>
</dbReference>
<dbReference type="Proteomes" id="UP000239590">
    <property type="component" value="Unassembled WGS sequence"/>
</dbReference>
<keyword evidence="3" id="KW-0479">Metal-binding</keyword>
<keyword evidence="2" id="KW-0645">Protease</keyword>
<evidence type="ECO:0000259" key="10">
    <source>
        <dbReference type="Pfam" id="PF18962"/>
    </source>
</evidence>
<dbReference type="PANTHER" id="PTHR47466:SF1">
    <property type="entry name" value="METALLOPROTEASE MEP1 (AFU_ORTHOLOGUE AFUA_1G07730)-RELATED"/>
    <property type="match status" value="1"/>
</dbReference>
<reference evidence="12" key="1">
    <citation type="submission" date="2018-02" db="EMBL/GenBank/DDBJ databases">
        <title>Genome sequencing of Solimonas sp. HR-BB.</title>
        <authorList>
            <person name="Lee Y."/>
            <person name="Jeon C.O."/>
        </authorList>
    </citation>
    <scope>NUCLEOTIDE SEQUENCE [LARGE SCALE GENOMIC DNA]</scope>
    <source>
        <strain evidence="12">HR-U</strain>
    </source>
</reference>
<dbReference type="Pfam" id="PF18962">
    <property type="entry name" value="Por_Secre_tail"/>
    <property type="match status" value="1"/>
</dbReference>
<proteinExistence type="inferred from homology"/>
<dbReference type="InterPro" id="IPR026444">
    <property type="entry name" value="Secre_tail"/>
</dbReference>
<evidence type="ECO:0000256" key="5">
    <source>
        <dbReference type="ARBA" id="ARBA00022801"/>
    </source>
</evidence>
<comment type="similarity">
    <text evidence="1">Belongs to the peptidase M43B family.</text>
</comment>
<evidence type="ECO:0000256" key="4">
    <source>
        <dbReference type="ARBA" id="ARBA00022729"/>
    </source>
</evidence>
<evidence type="ECO:0000256" key="3">
    <source>
        <dbReference type="ARBA" id="ARBA00022723"/>
    </source>
</evidence>
<dbReference type="Pfam" id="PF05572">
    <property type="entry name" value="Peptidase_M43"/>
    <property type="match status" value="1"/>
</dbReference>
<organism evidence="11 12">
    <name type="scientific">Siphonobacter curvatus</name>
    <dbReference type="NCBI Taxonomy" id="2094562"/>
    <lineage>
        <taxon>Bacteria</taxon>
        <taxon>Pseudomonadati</taxon>
        <taxon>Bacteroidota</taxon>
        <taxon>Cytophagia</taxon>
        <taxon>Cytophagales</taxon>
        <taxon>Cytophagaceae</taxon>
        <taxon>Siphonobacter</taxon>
    </lineage>
</organism>
<evidence type="ECO:0000313" key="11">
    <source>
        <dbReference type="EMBL" id="PQA58778.1"/>
    </source>
</evidence>
<comment type="caution">
    <text evidence="11">The sequence shown here is derived from an EMBL/GenBank/DDBJ whole genome shotgun (WGS) entry which is preliminary data.</text>
</comment>
<evidence type="ECO:0000256" key="6">
    <source>
        <dbReference type="ARBA" id="ARBA00022833"/>
    </source>
</evidence>
<dbReference type="AlphaFoldDB" id="A0A2S7IMC9"/>
<evidence type="ECO:0008006" key="13">
    <source>
        <dbReference type="Google" id="ProtNLM"/>
    </source>
</evidence>
<evidence type="ECO:0000256" key="8">
    <source>
        <dbReference type="ARBA" id="ARBA00023157"/>
    </source>
</evidence>
<sequence length="1242" mass="134682">MPPPPFKIVHFTSIEMILPLPTRIPLDNFIRLHFFTIKRRTQGFTLVWFFLFISLFSQAQTVPLSCGTPAPKNNTEFREWIKRSKMAGGRVATTPVTIPLAFTILRPSAEAGRAVNADEKHYIAQNMYWLEKFYRGSNISFYITSVKILANTAYHEGEVDPLTYVNQLEKNAANVIISSMRNGIYVGYAGYAYYPSSIGQGSNLIVLNENSYKYQDNLLPHEIGHYLNLYHTFDAVGGNELVDGSNCATAGDMVCDTPADITGVAGISISNCVYTGTPVDAKGMLYKPDTKNLMSYWHSYGCQTDHFSAGQFDRAYNGYWFRMNNPGYGDDQYNLSASPKGSAYNLKLQRADATNLALVFETQQTEDNLGFLVEYADSEKGPWQISPTILNSSEAQYPIDLGKENFFRIRPLSSPYYSNVAKYTPGKPQELYVDYLPGDQVYRENLSFQLKVRASSGLPVTYRLLAGNAELSEQGLLKIKGPSWINIEIAQKGNEEWEPYWTTYSMQVSKAVQQVDLSTITPKTFGDPPFEITATASSGLPIVYAVAGPATLSGNRVTITGAGQILISAYQQGNANYMSAEARQYITVAKANQSIQFDAISSKTYGDAPFTLSARASTGLPVTFEKSGPVQISGNQVTLTGAGEATILAKQPGNENYNAAPEVLQKLSIAKAEQTLSLAAIPDKTIGDPDFQLEVRTSSGLPAVLTVSGPAEVVGTTVKLKGAGQVTITASQPGNENYLPTAASVSQRFTVAKGNQTVRMQPIADRTYGDGDIMVGASASSGLPVAITVTGPASVADGSLKITGAGTVTVTIAQSGNDSYYPAPSVTQTFTVHKLKQQISLDELANRTYGDVDFDLSARINSGLGLQISSTGPVVLTGTKVRITGAGVARITLNQPGDANHEAAPEVSREFTIVKRQLVLTFPELGTRDYSSTPFALQAQSNATLPVQYQVKGPAQLLEGNRLQLTGIGEVKITALQAGDANHETAQPITRTFTVQKARQLIAWETVASLAFGKGTYSLPTLSNTQLPIQYRVVSGPATVAGATLSFTDYGKVTVVASQPGDDKHLAAPELSQTFCVNPEKPTITAENSLTLVSSSPYRNVWLLGNDTLSNETQQKIRVTRPGEYRVLAYNPDASCQSVQTSNAFQLIITSVEPRATTSVTLAPNPARDEVLLQVQLKPALRTPTYVLYNSLGKAVTAEQPLTYLNEAYQGRLTVRSLPAGLYLVRITTADEHLMYKLIVNP</sequence>
<dbReference type="PANTHER" id="PTHR47466">
    <property type="match status" value="1"/>
</dbReference>
<gene>
    <name evidence="11" type="ORF">C5O19_03700</name>
</gene>
<dbReference type="GO" id="GO:0008237">
    <property type="term" value="F:metallopeptidase activity"/>
    <property type="evidence" value="ECO:0007669"/>
    <property type="project" value="UniProtKB-KW"/>
</dbReference>
<feature type="domain" description="Peptidase M43 pregnancy-associated plasma-A" evidence="9">
    <location>
        <begin position="174"/>
        <end position="264"/>
    </location>
</feature>
<dbReference type="NCBIfam" id="TIGR04183">
    <property type="entry name" value="Por_Secre_tail"/>
    <property type="match status" value="1"/>
</dbReference>
<keyword evidence="4" id="KW-0732">Signal</keyword>
<dbReference type="EMBL" id="PTRA01000001">
    <property type="protein sequence ID" value="PQA58778.1"/>
    <property type="molecule type" value="Genomic_DNA"/>
</dbReference>
<dbReference type="InterPro" id="IPR008754">
    <property type="entry name" value="Peptidase_M43"/>
</dbReference>
<keyword evidence="12" id="KW-1185">Reference proteome</keyword>
<keyword evidence="5" id="KW-0378">Hydrolase</keyword>
<protein>
    <recommendedName>
        <fullName evidence="13">Secretion system C-terminal sorting domain-containing protein</fullName>
    </recommendedName>
</protein>
<evidence type="ECO:0000256" key="7">
    <source>
        <dbReference type="ARBA" id="ARBA00023049"/>
    </source>
</evidence>
<dbReference type="GO" id="GO:0006508">
    <property type="term" value="P:proteolysis"/>
    <property type="evidence" value="ECO:0007669"/>
    <property type="project" value="UniProtKB-KW"/>
</dbReference>
<accession>A0A2S7IMC9</accession>
<evidence type="ECO:0000256" key="1">
    <source>
        <dbReference type="ARBA" id="ARBA00008721"/>
    </source>
</evidence>
<feature type="domain" description="Secretion system C-terminal sorting" evidence="10">
    <location>
        <begin position="1164"/>
        <end position="1240"/>
    </location>
</feature>